<dbReference type="EMBL" id="QKXF01000620">
    <property type="protein sequence ID" value="RQM10412.1"/>
    <property type="molecule type" value="Genomic_DNA"/>
</dbReference>
<keyword evidence="1" id="KW-0472">Membrane</keyword>
<protein>
    <submittedName>
        <fullName evidence="2">Uncharacterized protein</fullName>
    </submittedName>
</protein>
<name>A0A425C0B8_9STRA</name>
<proteinExistence type="predicted"/>
<dbReference type="VEuPathDB" id="FungiDB:DD237_005449"/>
<keyword evidence="1" id="KW-1133">Transmembrane helix</keyword>
<evidence type="ECO:0000313" key="3">
    <source>
        <dbReference type="Proteomes" id="UP000286097"/>
    </source>
</evidence>
<organism evidence="2 3">
    <name type="scientific">Peronospora effusa</name>
    <dbReference type="NCBI Taxonomy" id="542832"/>
    <lineage>
        <taxon>Eukaryota</taxon>
        <taxon>Sar</taxon>
        <taxon>Stramenopiles</taxon>
        <taxon>Oomycota</taxon>
        <taxon>Peronosporomycetes</taxon>
        <taxon>Peronosporales</taxon>
        <taxon>Peronosporaceae</taxon>
        <taxon>Peronospora</taxon>
    </lineage>
</organism>
<feature type="transmembrane region" description="Helical" evidence="1">
    <location>
        <begin position="81"/>
        <end position="99"/>
    </location>
</feature>
<evidence type="ECO:0000256" key="1">
    <source>
        <dbReference type="SAM" id="Phobius"/>
    </source>
</evidence>
<accession>A0A425C0B8</accession>
<reference evidence="2 3" key="1">
    <citation type="submission" date="2018-06" db="EMBL/GenBank/DDBJ databases">
        <title>Comparative genomics of downy mildews reveals potential adaptations to biotrophy.</title>
        <authorList>
            <person name="Fletcher K."/>
            <person name="Klosterman S.J."/>
            <person name="Derevnina L."/>
            <person name="Martin F."/>
            <person name="Koike S."/>
            <person name="Reyes Chin-Wo S."/>
            <person name="Mou B."/>
            <person name="Michelmore R."/>
        </authorList>
    </citation>
    <scope>NUCLEOTIDE SEQUENCE [LARGE SCALE GENOMIC DNA]</scope>
    <source>
        <strain evidence="2 3">R13</strain>
    </source>
</reference>
<gene>
    <name evidence="2" type="ORF">DD237_005449</name>
</gene>
<keyword evidence="1" id="KW-0812">Transmembrane</keyword>
<dbReference type="Proteomes" id="UP000286097">
    <property type="component" value="Unassembled WGS sequence"/>
</dbReference>
<evidence type="ECO:0000313" key="2">
    <source>
        <dbReference type="EMBL" id="RQM10412.1"/>
    </source>
</evidence>
<dbReference type="AlphaFoldDB" id="A0A425C0B8"/>
<sequence>MLSRGKPTQRSLDVRFVQAPATAPRRIKAPQANSAATGWTARMTDVHAVVRTALFADYPTMLVIVAMLAERVLTSQWSGMVVVFARVARVVAVLLWQLLHGV</sequence>
<comment type="caution">
    <text evidence="2">The sequence shown here is derived from an EMBL/GenBank/DDBJ whole genome shotgun (WGS) entry which is preliminary data.</text>
</comment>